<evidence type="ECO:0000256" key="4">
    <source>
        <dbReference type="SAM" id="MobiDB-lite"/>
    </source>
</evidence>
<dbReference type="AlphaFoldDB" id="A0A813DVX9"/>
<keyword evidence="2 3" id="KW-0040">ANK repeat</keyword>
<organism evidence="5 7">
    <name type="scientific">Polarella glacialis</name>
    <name type="common">Dinoflagellate</name>
    <dbReference type="NCBI Taxonomy" id="89957"/>
    <lineage>
        <taxon>Eukaryota</taxon>
        <taxon>Sar</taxon>
        <taxon>Alveolata</taxon>
        <taxon>Dinophyceae</taxon>
        <taxon>Suessiales</taxon>
        <taxon>Suessiaceae</taxon>
        <taxon>Polarella</taxon>
    </lineage>
</organism>
<dbReference type="Gene3D" id="1.25.40.20">
    <property type="entry name" value="Ankyrin repeat-containing domain"/>
    <property type="match status" value="1"/>
</dbReference>
<dbReference type="InterPro" id="IPR036770">
    <property type="entry name" value="Ankyrin_rpt-contain_sf"/>
</dbReference>
<dbReference type="SMART" id="SM00248">
    <property type="entry name" value="ANK"/>
    <property type="match status" value="6"/>
</dbReference>
<feature type="compositionally biased region" description="Polar residues" evidence="4">
    <location>
        <begin position="308"/>
        <end position="334"/>
    </location>
</feature>
<dbReference type="SUPFAM" id="SSF48403">
    <property type="entry name" value="Ankyrin repeat"/>
    <property type="match status" value="1"/>
</dbReference>
<dbReference type="PANTHER" id="PTHR24198">
    <property type="entry name" value="ANKYRIN REPEAT AND PROTEIN KINASE DOMAIN-CONTAINING PROTEIN"/>
    <property type="match status" value="1"/>
</dbReference>
<dbReference type="Pfam" id="PF00023">
    <property type="entry name" value="Ank"/>
    <property type="match status" value="1"/>
</dbReference>
<evidence type="ECO:0000313" key="6">
    <source>
        <dbReference type="EMBL" id="CAE8617306.1"/>
    </source>
</evidence>
<dbReference type="OrthoDB" id="6781668at2759"/>
<reference evidence="5" key="1">
    <citation type="submission" date="2021-02" db="EMBL/GenBank/DDBJ databases">
        <authorList>
            <person name="Dougan E. K."/>
            <person name="Rhodes N."/>
            <person name="Thang M."/>
            <person name="Chan C."/>
        </authorList>
    </citation>
    <scope>NUCLEOTIDE SEQUENCE</scope>
</reference>
<evidence type="ECO:0000256" key="3">
    <source>
        <dbReference type="PROSITE-ProRule" id="PRU00023"/>
    </source>
</evidence>
<dbReference type="InterPro" id="IPR002110">
    <property type="entry name" value="Ankyrin_rpt"/>
</dbReference>
<dbReference type="PROSITE" id="PS50088">
    <property type="entry name" value="ANK_REPEAT"/>
    <property type="match status" value="1"/>
</dbReference>
<evidence type="ECO:0000313" key="5">
    <source>
        <dbReference type="EMBL" id="CAE8592080.1"/>
    </source>
</evidence>
<name>A0A813DVX9_POLGL</name>
<accession>A0A813DVX9</accession>
<keyword evidence="7" id="KW-1185">Reference proteome</keyword>
<feature type="repeat" description="ANK" evidence="3">
    <location>
        <begin position="622"/>
        <end position="654"/>
    </location>
</feature>
<evidence type="ECO:0000313" key="7">
    <source>
        <dbReference type="Proteomes" id="UP000654075"/>
    </source>
</evidence>
<dbReference type="EMBL" id="CAJNNV010005443">
    <property type="protein sequence ID" value="CAE8592080.1"/>
    <property type="molecule type" value="Genomic_DNA"/>
</dbReference>
<protein>
    <submittedName>
        <fullName evidence="5">Uncharacterized protein</fullName>
    </submittedName>
</protein>
<evidence type="ECO:0000256" key="1">
    <source>
        <dbReference type="ARBA" id="ARBA00022737"/>
    </source>
</evidence>
<dbReference type="EMBL" id="CAJNNV010026121">
    <property type="protein sequence ID" value="CAE8617306.1"/>
    <property type="molecule type" value="Genomic_DNA"/>
</dbReference>
<keyword evidence="1" id="KW-0677">Repeat</keyword>
<comment type="caution">
    <text evidence="5">The sequence shown here is derived from an EMBL/GenBank/DDBJ whole genome shotgun (WGS) entry which is preliminary data.</text>
</comment>
<evidence type="ECO:0000256" key="2">
    <source>
        <dbReference type="ARBA" id="ARBA00023043"/>
    </source>
</evidence>
<sequence length="683" mass="74953">MGCVHCNSSESQPTALHRWAAYLNETRCNYGVGIATPIMFPMYVVPLDVFMQMTKVRAHQLLLGEGKIVIFERSMGRVILVSHQWVGNTSPDPDFSQLQVLQEALHNVMSGKVCITDNLISQLRNSESTTLTAADFTAEPLFIWYDYFSCPQTLEGSDGELIKYDLSRAIDSIPGYVEMCVYFMILTPAVKHVDQGSMMNFRSWNKRGWCRAERAARFLSTVNTSMILIESPTRLEFSIPLETLWCPVGLGDFTVDADKKKVGHLMRLLLTNKLEALLAAGKFHDYRILLNLQSNLLKNLPIQPVTDTLPSLQKDSTNNDNMQPSSVPSISESVGTRRRTAGIDQRSASTPSVWASRKSGLDALMLSSLSLHNNNDNNNTNNNSDLVLREDEQSATVQQFLYQNGFTSIHERDEVGWTPTCFAALNGDHDLIRDLLASRANVNDCLSMTHPLLVLFNKGMSVLSLCAMFSNNAALKLLIAEKADVDASDCKGRVPLVSAGTGGNPEGIKILIASGSNPYHKNILGNGPMVHACVQGCHESVAAFLEAGVPVSGDHGTPLLHYAVAVPGADPILVKRLLEARADIDEPFEVRSLIFSMAFSIASCRYRLGSRDKFNSIGYHGISSTPLIFSVAAGSFALAQYLVDAGARLDCRNSRGKTAWDLAKELDAPSSLIMELEISNVEP</sequence>
<feature type="region of interest" description="Disordered" evidence="4">
    <location>
        <begin position="308"/>
        <end position="349"/>
    </location>
</feature>
<gene>
    <name evidence="5" type="ORF">PGLA1383_LOCUS10738</name>
    <name evidence="6" type="ORF">PGLA1383_LOCUS34968</name>
</gene>
<dbReference type="PANTHER" id="PTHR24198:SF165">
    <property type="entry name" value="ANKYRIN REPEAT-CONTAINING PROTEIN-RELATED"/>
    <property type="match status" value="1"/>
</dbReference>
<proteinExistence type="predicted"/>
<dbReference type="OMA" id="WANRGWC"/>
<dbReference type="Proteomes" id="UP000654075">
    <property type="component" value="Unassembled WGS sequence"/>
</dbReference>